<dbReference type="CDD" id="cd05121">
    <property type="entry name" value="ABC1_ADCK3-like"/>
    <property type="match status" value="1"/>
</dbReference>
<dbReference type="AlphaFoldDB" id="A0A2V3J509"/>
<evidence type="ECO:0000259" key="1">
    <source>
        <dbReference type="PROSITE" id="PS50011"/>
    </source>
</evidence>
<reference evidence="2 3" key="1">
    <citation type="journal article" date="2018" name="Mol. Biol. Evol.">
        <title>Analysis of the draft genome of the red seaweed Gracilariopsis chorda provides insights into genome size evolution in Rhodophyta.</title>
        <authorList>
            <person name="Lee J."/>
            <person name="Yang E.C."/>
            <person name="Graf L."/>
            <person name="Yang J.H."/>
            <person name="Qiu H."/>
            <person name="Zel Zion U."/>
            <person name="Chan C.X."/>
            <person name="Stephens T.G."/>
            <person name="Weber A.P.M."/>
            <person name="Boo G.H."/>
            <person name="Boo S.M."/>
            <person name="Kim K.M."/>
            <person name="Shin Y."/>
            <person name="Jung M."/>
            <person name="Lee S.J."/>
            <person name="Yim H.S."/>
            <person name="Lee J.H."/>
            <person name="Bhattacharya D."/>
            <person name="Yoon H.S."/>
        </authorList>
    </citation>
    <scope>NUCLEOTIDE SEQUENCE [LARGE SCALE GENOMIC DNA]</scope>
    <source>
        <strain evidence="2 3">SKKU-2015</strain>
        <tissue evidence="2">Whole body</tissue>
    </source>
</reference>
<dbReference type="GO" id="GO:0005524">
    <property type="term" value="F:ATP binding"/>
    <property type="evidence" value="ECO:0007669"/>
    <property type="project" value="InterPro"/>
</dbReference>
<dbReference type="PANTHER" id="PTHR43173">
    <property type="entry name" value="ABC1 FAMILY PROTEIN"/>
    <property type="match status" value="1"/>
</dbReference>
<dbReference type="InterPro" id="IPR000719">
    <property type="entry name" value="Prot_kinase_dom"/>
</dbReference>
<dbReference type="InterPro" id="IPR004147">
    <property type="entry name" value="ABC1_dom"/>
</dbReference>
<keyword evidence="2" id="KW-0808">Transferase</keyword>
<dbReference type="OrthoDB" id="3776at2759"/>
<name>A0A2V3J509_9FLOR</name>
<keyword evidence="2" id="KW-0418">Kinase</keyword>
<dbReference type="EMBL" id="NBIV01000005">
    <property type="protein sequence ID" value="PXF49403.1"/>
    <property type="molecule type" value="Genomic_DNA"/>
</dbReference>
<dbReference type="Pfam" id="PF03109">
    <property type="entry name" value="ABC1"/>
    <property type="match status" value="1"/>
</dbReference>
<proteinExistence type="predicted"/>
<dbReference type="InterPro" id="IPR051130">
    <property type="entry name" value="Mito_struct-func_regulator"/>
</dbReference>
<keyword evidence="3" id="KW-1185">Reference proteome</keyword>
<dbReference type="GO" id="GO:0004672">
    <property type="term" value="F:protein kinase activity"/>
    <property type="evidence" value="ECO:0007669"/>
    <property type="project" value="InterPro"/>
</dbReference>
<dbReference type="PROSITE" id="PS50011">
    <property type="entry name" value="PROTEIN_KINASE_DOM"/>
    <property type="match status" value="1"/>
</dbReference>
<evidence type="ECO:0000313" key="3">
    <source>
        <dbReference type="Proteomes" id="UP000247409"/>
    </source>
</evidence>
<dbReference type="SUPFAM" id="SSF56112">
    <property type="entry name" value="Protein kinase-like (PK-like)"/>
    <property type="match status" value="1"/>
</dbReference>
<comment type="caution">
    <text evidence="2">The sequence shown here is derived from an EMBL/GenBank/DDBJ whole genome shotgun (WGS) entry which is preliminary data.</text>
</comment>
<dbReference type="InterPro" id="IPR011009">
    <property type="entry name" value="Kinase-like_dom_sf"/>
</dbReference>
<feature type="domain" description="Protein kinase" evidence="1">
    <location>
        <begin position="189"/>
        <end position="518"/>
    </location>
</feature>
<organism evidence="2 3">
    <name type="scientific">Gracilariopsis chorda</name>
    <dbReference type="NCBI Taxonomy" id="448386"/>
    <lineage>
        <taxon>Eukaryota</taxon>
        <taxon>Rhodophyta</taxon>
        <taxon>Florideophyceae</taxon>
        <taxon>Rhodymeniophycidae</taxon>
        <taxon>Gracilariales</taxon>
        <taxon>Gracilariaceae</taxon>
        <taxon>Gracilariopsis</taxon>
    </lineage>
</organism>
<dbReference type="STRING" id="448386.A0A2V3J509"/>
<sequence length="518" mass="58390">MPAGSFSQIEHFSTLRKRFCSSGASVANAMTHYSGVLCPVRPLTTKPLSVSSAAFVDSNLLRIRIVAQQTSRSLDFWRRVLRIWASFKITQLYVAAQRRHRSLNWSRTVWSRQHERAGDLMLKLCVEMKGFYVKAGQLIALQAFVPSIIRNKLRVLQDNMPPMSPGTARLVVQQELHHLGHSMDIFEWLDLDKVLGSASIAQVHKGRLRDGHADVAVKIQYPNVESLMMADLANFRTLGEILQRTELKFDLVRPVHELKRQLSLEFDFKNEANNMAEIRYALRRVKQVCVPEAIPGLISRRLLVMTFIDGVPLTKLDGSLANRGKRGVRYVGRRIMKNLTACYGKMILTDGFFQADCHPGNIIVRNQNVDIGLVDFGQTKRFSNEVRLAFAKLVDAMARKDTNGVAAGLEELGIKVVHKRDKGKPKARSKHPLTLEEKMAYTMFDTASVPGVNDNPFGEGSTMKEGSIDNLPKDLFFLLRTMQILKGVGHSTFNSDFSMISSWGHIARSELNRSNLTR</sequence>
<accession>A0A2V3J509</accession>
<gene>
    <name evidence="2" type="ORF">BWQ96_00719</name>
</gene>
<dbReference type="Proteomes" id="UP000247409">
    <property type="component" value="Unassembled WGS sequence"/>
</dbReference>
<protein>
    <submittedName>
        <fullName evidence="2">Putative aarF domain-containing protein kinase 1</fullName>
    </submittedName>
</protein>
<evidence type="ECO:0000313" key="2">
    <source>
        <dbReference type="EMBL" id="PXF49403.1"/>
    </source>
</evidence>
<dbReference type="PANTHER" id="PTHR43173:SF12">
    <property type="entry name" value="PROTEIN KINASE SUPERFAMILY PROTEIN"/>
    <property type="match status" value="1"/>
</dbReference>